<evidence type="ECO:0000313" key="1">
    <source>
        <dbReference type="EnsemblPlants" id="OMERI03G05930.1"/>
    </source>
</evidence>
<dbReference type="EnsemblPlants" id="OMERI03G05930.1">
    <property type="protein sequence ID" value="OMERI03G05930.1"/>
    <property type="gene ID" value="OMERI03G05930"/>
</dbReference>
<accession>A0A0E0CW96</accession>
<dbReference type="Gramene" id="OMERI03G05930.1">
    <property type="protein sequence ID" value="OMERI03G05930.1"/>
    <property type="gene ID" value="OMERI03G05930"/>
</dbReference>
<sequence length="112" mass="11976">MSCPPFTYSTVRGVLVRVRILPAPVANGCRVPSSSRSSERVRALHEPISFPCRANQCTRVVAVAVAADSCPPHTHTQHGPVSGTLVLLRKWAKAADALHLLPSPPPVWAPPT</sequence>
<organism evidence="1">
    <name type="scientific">Oryza meridionalis</name>
    <dbReference type="NCBI Taxonomy" id="40149"/>
    <lineage>
        <taxon>Eukaryota</taxon>
        <taxon>Viridiplantae</taxon>
        <taxon>Streptophyta</taxon>
        <taxon>Embryophyta</taxon>
        <taxon>Tracheophyta</taxon>
        <taxon>Spermatophyta</taxon>
        <taxon>Magnoliopsida</taxon>
        <taxon>Liliopsida</taxon>
        <taxon>Poales</taxon>
        <taxon>Poaceae</taxon>
        <taxon>BOP clade</taxon>
        <taxon>Oryzoideae</taxon>
        <taxon>Oryzeae</taxon>
        <taxon>Oryzinae</taxon>
        <taxon>Oryza</taxon>
    </lineage>
</organism>
<name>A0A0E0CW96_9ORYZ</name>
<evidence type="ECO:0000313" key="2">
    <source>
        <dbReference type="Proteomes" id="UP000008021"/>
    </source>
</evidence>
<dbReference type="AlphaFoldDB" id="A0A0E0CW96"/>
<keyword evidence="2" id="KW-1185">Reference proteome</keyword>
<reference evidence="1" key="1">
    <citation type="submission" date="2015-04" db="UniProtKB">
        <authorList>
            <consortium name="EnsemblPlants"/>
        </authorList>
    </citation>
    <scope>IDENTIFICATION</scope>
</reference>
<protein>
    <submittedName>
        <fullName evidence="1">Uncharacterized protein</fullName>
    </submittedName>
</protein>
<dbReference type="Proteomes" id="UP000008021">
    <property type="component" value="Chromosome 3"/>
</dbReference>
<dbReference type="HOGENOM" id="CLU_2149887_0_0_1"/>
<reference evidence="1" key="2">
    <citation type="submission" date="2018-05" db="EMBL/GenBank/DDBJ databases">
        <title>OmerRS3 (Oryza meridionalis Reference Sequence Version 3).</title>
        <authorList>
            <person name="Zhang J."/>
            <person name="Kudrna D."/>
            <person name="Lee S."/>
            <person name="Talag J."/>
            <person name="Welchert J."/>
            <person name="Wing R.A."/>
        </authorList>
    </citation>
    <scope>NUCLEOTIDE SEQUENCE [LARGE SCALE GENOMIC DNA]</scope>
    <source>
        <strain evidence="1">cv. OR44</strain>
    </source>
</reference>
<proteinExistence type="predicted"/>